<evidence type="ECO:0000256" key="2">
    <source>
        <dbReference type="SAM" id="Phobius"/>
    </source>
</evidence>
<dbReference type="EMBL" id="JBHSIZ010000034">
    <property type="protein sequence ID" value="MFC4959709.1"/>
    <property type="molecule type" value="Genomic_DNA"/>
</dbReference>
<reference evidence="4" key="1">
    <citation type="journal article" date="2019" name="Int. J. Syst. Evol. Microbiol.">
        <title>The Global Catalogue of Microorganisms (GCM) 10K type strain sequencing project: providing services to taxonomists for standard genome sequencing and annotation.</title>
        <authorList>
            <consortium name="The Broad Institute Genomics Platform"/>
            <consortium name="The Broad Institute Genome Sequencing Center for Infectious Disease"/>
            <person name="Wu L."/>
            <person name="Ma J."/>
        </authorList>
    </citation>
    <scope>NUCLEOTIDE SEQUENCE [LARGE SCALE GENOMIC DNA]</scope>
    <source>
        <strain evidence="4">CCM 7224</strain>
    </source>
</reference>
<dbReference type="Proteomes" id="UP001595834">
    <property type="component" value="Unassembled WGS sequence"/>
</dbReference>
<keyword evidence="2" id="KW-0472">Membrane</keyword>
<keyword evidence="2" id="KW-1133">Transmembrane helix</keyword>
<feature type="region of interest" description="Disordered" evidence="1">
    <location>
        <begin position="103"/>
        <end position="141"/>
    </location>
</feature>
<evidence type="ECO:0000313" key="3">
    <source>
        <dbReference type="EMBL" id="MFC4959709.1"/>
    </source>
</evidence>
<gene>
    <name evidence="3" type="ORF">ACFPFX_25800</name>
</gene>
<evidence type="ECO:0000256" key="1">
    <source>
        <dbReference type="SAM" id="MobiDB-lite"/>
    </source>
</evidence>
<dbReference type="RefSeq" id="WP_344380526.1">
    <property type="nucleotide sequence ID" value="NZ_BAAASQ010000046.1"/>
</dbReference>
<feature type="transmembrane region" description="Helical" evidence="2">
    <location>
        <begin position="78"/>
        <end position="102"/>
    </location>
</feature>
<name>A0ABV9UTW2_9ACTN</name>
<evidence type="ECO:0000313" key="4">
    <source>
        <dbReference type="Proteomes" id="UP001595834"/>
    </source>
</evidence>
<keyword evidence="2" id="KW-0812">Transmembrane</keyword>
<comment type="caution">
    <text evidence="3">The sequence shown here is derived from an EMBL/GenBank/DDBJ whole genome shotgun (WGS) entry which is preliminary data.</text>
</comment>
<sequence length="141" mass="15330">MSDNRARCIMRVFFHPGPDHQADQDAVFGQLLVLVEDFTPRYQARPQDLAVDLDLTGSLRYLEGTPYEAGQVLALRALALHGAVATIGTGGSVAITAMAAAVHRTRPHHRHRPRPGRRRCVPAPPAGGTLIATSRDPKRPL</sequence>
<protein>
    <submittedName>
        <fullName evidence="3">Uncharacterized protein</fullName>
    </submittedName>
</protein>
<accession>A0ABV9UTW2</accession>
<keyword evidence="4" id="KW-1185">Reference proteome</keyword>
<organism evidence="3 4">
    <name type="scientific">Streptomyces mauvecolor</name>
    <dbReference type="NCBI Taxonomy" id="58345"/>
    <lineage>
        <taxon>Bacteria</taxon>
        <taxon>Bacillati</taxon>
        <taxon>Actinomycetota</taxon>
        <taxon>Actinomycetes</taxon>
        <taxon>Kitasatosporales</taxon>
        <taxon>Streptomycetaceae</taxon>
        <taxon>Streptomyces</taxon>
    </lineage>
</organism>
<feature type="compositionally biased region" description="Basic residues" evidence="1">
    <location>
        <begin position="103"/>
        <end position="120"/>
    </location>
</feature>
<proteinExistence type="predicted"/>